<dbReference type="PANTHER" id="PTHR43133">
    <property type="entry name" value="RNA POLYMERASE ECF-TYPE SIGMA FACTO"/>
    <property type="match status" value="1"/>
</dbReference>
<dbReference type="GO" id="GO:0003677">
    <property type="term" value="F:DNA binding"/>
    <property type="evidence" value="ECO:0007669"/>
    <property type="project" value="InterPro"/>
</dbReference>
<keyword evidence="4" id="KW-0804">Transcription</keyword>
<dbReference type="InterPro" id="IPR014284">
    <property type="entry name" value="RNA_pol_sigma-70_dom"/>
</dbReference>
<proteinExistence type="inferred from homology"/>
<comment type="caution">
    <text evidence="8">The sequence shown here is derived from an EMBL/GenBank/DDBJ whole genome shotgun (WGS) entry which is preliminary data.</text>
</comment>
<keyword evidence="3" id="KW-0731">Sigma factor</keyword>
<dbReference type="InterPro" id="IPR039425">
    <property type="entry name" value="RNA_pol_sigma-70-like"/>
</dbReference>
<organism evidence="8 9">
    <name type="scientific">Maribacter polysiphoniae</name>
    <dbReference type="NCBI Taxonomy" id="429344"/>
    <lineage>
        <taxon>Bacteria</taxon>
        <taxon>Pseudomonadati</taxon>
        <taxon>Bacteroidota</taxon>
        <taxon>Flavobacteriia</taxon>
        <taxon>Flavobacteriales</taxon>
        <taxon>Flavobacteriaceae</taxon>
        <taxon>Maribacter</taxon>
    </lineage>
</organism>
<dbReference type="Proteomes" id="UP000245667">
    <property type="component" value="Unassembled WGS sequence"/>
</dbReference>
<evidence type="ECO:0000256" key="3">
    <source>
        <dbReference type="ARBA" id="ARBA00023082"/>
    </source>
</evidence>
<dbReference type="SUPFAM" id="SSF88659">
    <property type="entry name" value="Sigma3 and sigma4 domains of RNA polymerase sigma factors"/>
    <property type="match status" value="1"/>
</dbReference>
<dbReference type="Gene3D" id="1.10.10.10">
    <property type="entry name" value="Winged helix-like DNA-binding domain superfamily/Winged helix DNA-binding domain"/>
    <property type="match status" value="1"/>
</dbReference>
<evidence type="ECO:0000256" key="2">
    <source>
        <dbReference type="ARBA" id="ARBA00023015"/>
    </source>
</evidence>
<accession>A0A316E4I3</accession>
<evidence type="ECO:0000313" key="9">
    <source>
        <dbReference type="Proteomes" id="UP000245667"/>
    </source>
</evidence>
<reference evidence="8 9" key="1">
    <citation type="submission" date="2018-05" db="EMBL/GenBank/DDBJ databases">
        <title>Genomic Encyclopedia of Archaeal and Bacterial Type Strains, Phase II (KMG-II): from individual species to whole genera.</title>
        <authorList>
            <person name="Goeker M."/>
        </authorList>
    </citation>
    <scope>NUCLEOTIDE SEQUENCE [LARGE SCALE GENOMIC DNA]</scope>
    <source>
        <strain evidence="8 9">DSM 23514</strain>
    </source>
</reference>
<dbReference type="InterPro" id="IPR013325">
    <property type="entry name" value="RNA_pol_sigma_r2"/>
</dbReference>
<dbReference type="CDD" id="cd06171">
    <property type="entry name" value="Sigma70_r4"/>
    <property type="match status" value="1"/>
</dbReference>
<dbReference type="GO" id="GO:0006352">
    <property type="term" value="P:DNA-templated transcription initiation"/>
    <property type="evidence" value="ECO:0007669"/>
    <property type="project" value="InterPro"/>
</dbReference>
<reference evidence="7 10" key="2">
    <citation type="submission" date="2020-07" db="EMBL/GenBank/DDBJ databases">
        <title>The draft genome sequence of Maribacter polysiphoniae KCTC 22021.</title>
        <authorList>
            <person name="Mu L."/>
        </authorList>
    </citation>
    <scope>NUCLEOTIDE SEQUENCE [LARGE SCALE GENOMIC DNA]</scope>
    <source>
        <strain evidence="7 10">KCTC 22021</strain>
    </source>
</reference>
<evidence type="ECO:0000313" key="10">
    <source>
        <dbReference type="Proteomes" id="UP000651837"/>
    </source>
</evidence>
<dbReference type="AlphaFoldDB" id="A0A316E4I3"/>
<feature type="domain" description="RNA polymerase sigma-70 region 2" evidence="5">
    <location>
        <begin position="27"/>
        <end position="81"/>
    </location>
</feature>
<evidence type="ECO:0000256" key="4">
    <source>
        <dbReference type="ARBA" id="ARBA00023163"/>
    </source>
</evidence>
<evidence type="ECO:0000259" key="5">
    <source>
        <dbReference type="Pfam" id="PF04542"/>
    </source>
</evidence>
<evidence type="ECO:0000313" key="8">
    <source>
        <dbReference type="EMBL" id="PWK25005.1"/>
    </source>
</evidence>
<dbReference type="PANTHER" id="PTHR43133:SF46">
    <property type="entry name" value="RNA POLYMERASE SIGMA-70 FACTOR ECF SUBFAMILY"/>
    <property type="match status" value="1"/>
</dbReference>
<gene>
    <name evidence="7" type="ORF">HZY62_02485</name>
    <name evidence="8" type="ORF">LX92_01374</name>
</gene>
<dbReference type="InterPro" id="IPR014327">
    <property type="entry name" value="RNA_pol_sigma70_bacteroid"/>
</dbReference>
<dbReference type="NCBIfam" id="TIGR02937">
    <property type="entry name" value="sigma70-ECF"/>
    <property type="match status" value="1"/>
</dbReference>
<evidence type="ECO:0000259" key="6">
    <source>
        <dbReference type="Pfam" id="PF08281"/>
    </source>
</evidence>
<feature type="domain" description="RNA polymerase sigma factor 70 region 4 type 2" evidence="6">
    <location>
        <begin position="114"/>
        <end position="165"/>
    </location>
</feature>
<comment type="similarity">
    <text evidence="1">Belongs to the sigma-70 factor family. ECF subfamily.</text>
</comment>
<keyword evidence="2" id="KW-0805">Transcription regulation</keyword>
<dbReference type="Gene3D" id="1.10.1740.10">
    <property type="match status" value="1"/>
</dbReference>
<dbReference type="RefSeq" id="WP_109649523.1">
    <property type="nucleotide sequence ID" value="NZ_JACWLN010000001.1"/>
</dbReference>
<evidence type="ECO:0000313" key="7">
    <source>
        <dbReference type="EMBL" id="MBD1259440.1"/>
    </source>
</evidence>
<dbReference type="Proteomes" id="UP000651837">
    <property type="component" value="Unassembled WGS sequence"/>
</dbReference>
<protein>
    <submittedName>
        <fullName evidence="7 8">RNA polymerase sigma-70 factor</fullName>
    </submittedName>
</protein>
<dbReference type="SUPFAM" id="SSF88946">
    <property type="entry name" value="Sigma2 domain of RNA polymerase sigma factors"/>
    <property type="match status" value="1"/>
</dbReference>
<keyword evidence="10" id="KW-1185">Reference proteome</keyword>
<dbReference type="NCBIfam" id="TIGR02985">
    <property type="entry name" value="Sig70_bacteroi1"/>
    <property type="match status" value="1"/>
</dbReference>
<dbReference type="InterPro" id="IPR013324">
    <property type="entry name" value="RNA_pol_sigma_r3/r4-like"/>
</dbReference>
<dbReference type="Pfam" id="PF04542">
    <property type="entry name" value="Sigma70_r2"/>
    <property type="match status" value="1"/>
</dbReference>
<dbReference type="EMBL" id="JACWLN010000001">
    <property type="protein sequence ID" value="MBD1259440.1"/>
    <property type="molecule type" value="Genomic_DNA"/>
</dbReference>
<name>A0A316E4I3_9FLAO</name>
<dbReference type="EMBL" id="QGGQ01000002">
    <property type="protein sequence ID" value="PWK25005.1"/>
    <property type="molecule type" value="Genomic_DNA"/>
</dbReference>
<dbReference type="Pfam" id="PF08281">
    <property type="entry name" value="Sigma70_r4_2"/>
    <property type="match status" value="1"/>
</dbReference>
<sequence>MLYKNLSSDRNEYEECFNELFTPLCLFAYSYVRDGQLSKDIVQDVFMVIWKKKIFLKPEVVLKSYLYTSVKNKSLDYLKSKYHKTNCKLVNGNLEALGTNDFFLREMVVSEVSEIVRSAVKTLPPKCKKVIELSLGELSNKAIAEELSISLNTVKTQKRLAYKKLRPLLKEHFIFILPFL</sequence>
<dbReference type="OrthoDB" id="9772248at2"/>
<dbReference type="InterPro" id="IPR013249">
    <property type="entry name" value="RNA_pol_sigma70_r4_t2"/>
</dbReference>
<dbReference type="InterPro" id="IPR036388">
    <property type="entry name" value="WH-like_DNA-bd_sf"/>
</dbReference>
<dbReference type="GO" id="GO:0016987">
    <property type="term" value="F:sigma factor activity"/>
    <property type="evidence" value="ECO:0007669"/>
    <property type="project" value="UniProtKB-KW"/>
</dbReference>
<dbReference type="InterPro" id="IPR007627">
    <property type="entry name" value="RNA_pol_sigma70_r2"/>
</dbReference>
<evidence type="ECO:0000256" key="1">
    <source>
        <dbReference type="ARBA" id="ARBA00010641"/>
    </source>
</evidence>